<evidence type="ECO:0000313" key="2">
    <source>
        <dbReference type="Proteomes" id="UP000664109"/>
    </source>
</evidence>
<dbReference type="EMBL" id="JAFEJA010000001">
    <property type="protein sequence ID" value="MBM9618211.1"/>
    <property type="molecule type" value="Genomic_DNA"/>
</dbReference>
<organism evidence="1 2">
    <name type="scientific">Streptomyces zhihengii</name>
    <dbReference type="NCBI Taxonomy" id="1818004"/>
    <lineage>
        <taxon>Bacteria</taxon>
        <taxon>Bacillati</taxon>
        <taxon>Actinomycetota</taxon>
        <taxon>Actinomycetes</taxon>
        <taxon>Kitasatosporales</taxon>
        <taxon>Streptomycetaceae</taxon>
        <taxon>Streptomyces</taxon>
    </lineage>
</organism>
<reference evidence="1 2" key="1">
    <citation type="journal article" date="2016" name="Arch. Microbiol.">
        <title>Streptomyces zhihengii sp. nov., isolated from rhizospheric soil of Psammosilene tunicoides.</title>
        <authorList>
            <person name="Huang M.J."/>
            <person name="Fei J.J."/>
            <person name="Salam N."/>
            <person name="Kim C.J."/>
            <person name="Hozzein W.N."/>
            <person name="Xiao M."/>
            <person name="Huang H.Q."/>
            <person name="Li W.J."/>
        </authorList>
    </citation>
    <scope>NUCLEOTIDE SEQUENCE [LARGE SCALE GENOMIC DNA]</scope>
    <source>
        <strain evidence="1 2">YIM T102</strain>
    </source>
</reference>
<protein>
    <submittedName>
        <fullName evidence="1">Uncharacterized protein</fullName>
    </submittedName>
</protein>
<dbReference type="RefSeq" id="WP_205372505.1">
    <property type="nucleotide sequence ID" value="NZ_JAFEJA010000001.1"/>
</dbReference>
<name>A0ABS2UL15_9ACTN</name>
<gene>
    <name evidence="1" type="ORF">JE024_05535</name>
</gene>
<dbReference type="Proteomes" id="UP000664109">
    <property type="component" value="Unassembled WGS sequence"/>
</dbReference>
<comment type="caution">
    <text evidence="1">The sequence shown here is derived from an EMBL/GenBank/DDBJ whole genome shotgun (WGS) entry which is preliminary data.</text>
</comment>
<sequence>MSEGTGHHYGSNVHGGDNVNIYGGSHINGIVKHQAPAPGLTEALARLEQLVGELRAQVEPGSARVLDSSLPAITSDATAPATRRDALVAVATIAATVGALGQPVVDAVTQVLALLGIG</sequence>
<proteinExistence type="predicted"/>
<keyword evidence="2" id="KW-1185">Reference proteome</keyword>
<accession>A0ABS2UL15</accession>
<evidence type="ECO:0000313" key="1">
    <source>
        <dbReference type="EMBL" id="MBM9618211.1"/>
    </source>
</evidence>